<gene>
    <name evidence="7" type="ORF">TWF718_002783</name>
</gene>
<evidence type="ECO:0000313" key="7">
    <source>
        <dbReference type="EMBL" id="KAK6330584.1"/>
    </source>
</evidence>
<sequence length="643" mass="71243">MAQGAHMAFGDHRNPVIRPGDLPPYLRTPGRTIPSFHNRASKHAGSAKKQPTNTCGYPLPGVQNPSATSVMAQDYFVSDDTWAKILKEGQFDYIVVGSGLTALAFIDETLKLDPMKKILCLERGDFWLPTHFQNLPLPFKMVLGGPSETFPWTLSRKTYEEKSLGFCHGSCPFFGGRSTFWSAWCPQPSKELMRDFPESMIKTAEDPKFWNDAKKLLNVVSAKNINDPVYKDLQGVIDEIMQRTLPELQKQGFADSVEPAQLAVGRSPGSRSYYRFNKFSTPGPLLAIYEKQRNLAKKSPVEGMPLEIMLNCTVNHLRSLPDDESNYVRFIETSQGTLSWIDDNTKIILCAGAIPNATLLLNSFKDCRPSEGGHVGERITGHFLTHIAARYPAKYFEGGEWRPGGLHIAAEYLAGRGKARGECDGDRGQFHVQITAIHTSNPEGDADDAARECPDYAAAATYEQLKDSKDHVVFVCASLGELSENNDSTKMKLNDTKDPSSNITLQFTLDQKDRDLWDDMDAATYKTIEALCSGNQLESDGKLPPIEYWDTDANEGEGGWSTKKPKQHTIRIPGIVHEAATAYVGEKETGGSLDKYYRPHGIKNVFVTGGALFPTSGSWNPTLTMCGYAQDLAKKLHEGIPEE</sequence>
<evidence type="ECO:0000256" key="1">
    <source>
        <dbReference type="ARBA" id="ARBA00001974"/>
    </source>
</evidence>
<name>A0AAN8NKY3_9PEZI</name>
<evidence type="ECO:0000259" key="6">
    <source>
        <dbReference type="Pfam" id="PF05199"/>
    </source>
</evidence>
<feature type="domain" description="Glucose-methanol-choline oxidoreductase C-terminal" evidence="6">
    <location>
        <begin position="490"/>
        <end position="628"/>
    </location>
</feature>
<dbReference type="SUPFAM" id="SSF51905">
    <property type="entry name" value="FAD/NAD(P)-binding domain"/>
    <property type="match status" value="1"/>
</dbReference>
<dbReference type="InterPro" id="IPR036188">
    <property type="entry name" value="FAD/NAD-bd_sf"/>
</dbReference>
<dbReference type="Proteomes" id="UP001313282">
    <property type="component" value="Unassembled WGS sequence"/>
</dbReference>
<protein>
    <recommendedName>
        <fullName evidence="6">Glucose-methanol-choline oxidoreductase C-terminal domain-containing protein</fullName>
    </recommendedName>
</protein>
<dbReference type="InterPro" id="IPR007867">
    <property type="entry name" value="GMC_OxRtase_C"/>
</dbReference>
<dbReference type="GO" id="GO:0016614">
    <property type="term" value="F:oxidoreductase activity, acting on CH-OH group of donors"/>
    <property type="evidence" value="ECO:0007669"/>
    <property type="project" value="InterPro"/>
</dbReference>
<evidence type="ECO:0000256" key="2">
    <source>
        <dbReference type="ARBA" id="ARBA00010790"/>
    </source>
</evidence>
<reference evidence="7 8" key="1">
    <citation type="submission" date="2019-10" db="EMBL/GenBank/DDBJ databases">
        <authorList>
            <person name="Palmer J.M."/>
        </authorList>
    </citation>
    <scope>NUCLEOTIDE SEQUENCE [LARGE SCALE GENOMIC DNA]</scope>
    <source>
        <strain evidence="7 8">TWF718</strain>
    </source>
</reference>
<evidence type="ECO:0000313" key="8">
    <source>
        <dbReference type="Proteomes" id="UP001313282"/>
    </source>
</evidence>
<dbReference type="EMBL" id="JAVHNR010000011">
    <property type="protein sequence ID" value="KAK6330584.1"/>
    <property type="molecule type" value="Genomic_DNA"/>
</dbReference>
<dbReference type="PANTHER" id="PTHR42784">
    <property type="entry name" value="PYRANOSE 2-OXIDASE"/>
    <property type="match status" value="1"/>
</dbReference>
<keyword evidence="8" id="KW-1185">Reference proteome</keyword>
<evidence type="ECO:0000256" key="3">
    <source>
        <dbReference type="ARBA" id="ARBA00022630"/>
    </source>
</evidence>
<dbReference type="InterPro" id="IPR051473">
    <property type="entry name" value="P2Ox-like"/>
</dbReference>
<comment type="similarity">
    <text evidence="2">Belongs to the GMC oxidoreductase family.</text>
</comment>
<evidence type="ECO:0000256" key="4">
    <source>
        <dbReference type="ARBA" id="ARBA00022827"/>
    </source>
</evidence>
<proteinExistence type="inferred from homology"/>
<comment type="cofactor">
    <cofactor evidence="1">
        <name>FAD</name>
        <dbReference type="ChEBI" id="CHEBI:57692"/>
    </cofactor>
</comment>
<keyword evidence="4" id="KW-0274">FAD</keyword>
<keyword evidence="5" id="KW-0560">Oxidoreductase</keyword>
<dbReference type="PANTHER" id="PTHR42784:SF1">
    <property type="entry name" value="PYRANOSE 2-OXIDASE"/>
    <property type="match status" value="1"/>
</dbReference>
<dbReference type="Gene3D" id="3.50.50.60">
    <property type="entry name" value="FAD/NAD(P)-binding domain"/>
    <property type="match status" value="2"/>
</dbReference>
<evidence type="ECO:0000256" key="5">
    <source>
        <dbReference type="ARBA" id="ARBA00023002"/>
    </source>
</evidence>
<organism evidence="7 8">
    <name type="scientific">Orbilia javanica</name>
    <dbReference type="NCBI Taxonomy" id="47235"/>
    <lineage>
        <taxon>Eukaryota</taxon>
        <taxon>Fungi</taxon>
        <taxon>Dikarya</taxon>
        <taxon>Ascomycota</taxon>
        <taxon>Pezizomycotina</taxon>
        <taxon>Orbiliomycetes</taxon>
        <taxon>Orbiliales</taxon>
        <taxon>Orbiliaceae</taxon>
        <taxon>Orbilia</taxon>
    </lineage>
</organism>
<comment type="caution">
    <text evidence="7">The sequence shown here is derived from an EMBL/GenBank/DDBJ whole genome shotgun (WGS) entry which is preliminary data.</text>
</comment>
<dbReference type="AlphaFoldDB" id="A0AAN8NKY3"/>
<keyword evidence="3" id="KW-0285">Flavoprotein</keyword>
<dbReference type="Pfam" id="PF05199">
    <property type="entry name" value="GMC_oxred_C"/>
    <property type="match status" value="1"/>
</dbReference>
<accession>A0AAN8NKY3</accession>